<name>A0ACC2GSU7_DALPE</name>
<reference evidence="1" key="1">
    <citation type="submission" date="2021-05" db="EMBL/GenBank/DDBJ databases">
        <authorList>
            <person name="Pan Q."/>
            <person name="Jouanno E."/>
            <person name="Zahm M."/>
            <person name="Klopp C."/>
            <person name="Cabau C."/>
            <person name="Louis A."/>
            <person name="Berthelot C."/>
            <person name="Parey E."/>
            <person name="Roest Crollius H."/>
            <person name="Montfort J."/>
            <person name="Robinson-Rechavi M."/>
            <person name="Bouchez O."/>
            <person name="Lampietro C."/>
            <person name="Lopez Roques C."/>
            <person name="Donnadieu C."/>
            <person name="Postlethwait J."/>
            <person name="Bobe J."/>
            <person name="Dillon D."/>
            <person name="Chandos A."/>
            <person name="von Hippel F."/>
            <person name="Guiguen Y."/>
        </authorList>
    </citation>
    <scope>NUCLEOTIDE SEQUENCE</scope>
    <source>
        <strain evidence="1">YG-Jan2019</strain>
    </source>
</reference>
<organism evidence="1 2">
    <name type="scientific">Dallia pectoralis</name>
    <name type="common">Alaska blackfish</name>
    <dbReference type="NCBI Taxonomy" id="75939"/>
    <lineage>
        <taxon>Eukaryota</taxon>
        <taxon>Metazoa</taxon>
        <taxon>Chordata</taxon>
        <taxon>Craniata</taxon>
        <taxon>Vertebrata</taxon>
        <taxon>Euteleostomi</taxon>
        <taxon>Actinopterygii</taxon>
        <taxon>Neopterygii</taxon>
        <taxon>Teleostei</taxon>
        <taxon>Protacanthopterygii</taxon>
        <taxon>Esociformes</taxon>
        <taxon>Umbridae</taxon>
        <taxon>Dallia</taxon>
    </lineage>
</organism>
<evidence type="ECO:0000313" key="1">
    <source>
        <dbReference type="EMBL" id="KAJ8006751.1"/>
    </source>
</evidence>
<evidence type="ECO:0000313" key="2">
    <source>
        <dbReference type="Proteomes" id="UP001157502"/>
    </source>
</evidence>
<proteinExistence type="predicted"/>
<keyword evidence="2" id="KW-1185">Reference proteome</keyword>
<gene>
    <name evidence="1" type="ORF">DPEC_G00110470</name>
</gene>
<dbReference type="EMBL" id="CM055736">
    <property type="protein sequence ID" value="KAJ8006751.1"/>
    <property type="molecule type" value="Genomic_DNA"/>
</dbReference>
<accession>A0ACC2GSU7</accession>
<comment type="caution">
    <text evidence="1">The sequence shown here is derived from an EMBL/GenBank/DDBJ whole genome shotgun (WGS) entry which is preliminary data.</text>
</comment>
<dbReference type="Proteomes" id="UP001157502">
    <property type="component" value="Chromosome 9"/>
</dbReference>
<sequence length="454" mass="49695">MAAITPDGTEQESTPAVDQNETLDTEDTGNSEQGLTDTKEQEPVNNENGAEMDVSDRHRTEEKPSSSPEVAKESDLNTKNDKKVEEPGTEMSEPVTSPVVGTRANRTKPEESSTVELKPEQREESVSSPPASHPTKSDESTEKPEPGIKRRASVEISSSDGEPLSRMDSEDSISSTLMDVESTASSGRSTPAMMNGHGPGSATPSGGKGVAYTCCWDQCQLLFTTSPDLAEHIRGVHVDGQRGGVFICLWKGCKVYNTPSTSQSWLQRHMLSHSGDKPFKCVVGGCNATFASQGGLARHVPTHFSSQGANKLANQGKLKEDSPSKAGLNKRRKLKNKRRRSLLCSVPPARPHDFFDAQTMDAIRHRAICLNLATHIESLGNGHSVVFHSTVIARRKEDSGKVKVLLHWTPEDILPDVWVNESDRVQQKTKVVHLSQLPQDTHVLIDPNIYRMFF</sequence>
<protein>
    <submittedName>
        <fullName evidence="1">Uncharacterized protein</fullName>
    </submittedName>
</protein>